<dbReference type="Pfam" id="PF12937">
    <property type="entry name" value="F-box-like"/>
    <property type="match status" value="1"/>
</dbReference>
<dbReference type="AlphaFoldDB" id="A0A915C950"/>
<feature type="domain" description="F-box" evidence="1">
    <location>
        <begin position="46"/>
        <end position="80"/>
    </location>
</feature>
<sequence>MEVGDEEGTATVSCESEQADINDGYGNSDSGPPVGVGNTFQAAFSVTSRIFRCMSARELLNAKLVCKSWNHAIEQILMRRCKVVGFFHEALPAKSGRACPDTSLGAYLKKVSIVPSLVFALQCTRARSCLVGRHTRSKCPLRDSLPSKCRLLGGVAHDGIYGWSGESEGKEGVLKCGCVNEAIAGFIFSSGLLSRSDVHIHSIAVTNGYLRDTVEQMVYSLSPAKKNKDSFCSLFSLPREEEIKCVILIGRESSSQQLEKQLCNWLLNLQPQGPDIALCGGALSFVREEHVIEQDDVSPVVGRRFWKEQRYKFVHMVGLLFGGSGVRASSFVIPPHIRKEELIKEYLLEWKNSVIDTWPCTSNRIAFLFSCCGRQTHVNEAYVFRCVFPNIPICGLRTYGEYGMNVPAQPLKRLNGSDSRKRPHVGNDDEREVLLTFNAVYAVISID</sequence>
<reference evidence="3" key="1">
    <citation type="submission" date="2022-11" db="UniProtKB">
        <authorList>
            <consortium name="WormBaseParasite"/>
        </authorList>
    </citation>
    <scope>IDENTIFICATION</scope>
</reference>
<dbReference type="SUPFAM" id="SSF81383">
    <property type="entry name" value="F-box domain"/>
    <property type="match status" value="1"/>
</dbReference>
<dbReference type="PANTHER" id="PTHR14939">
    <property type="entry name" value="F-BOX ONLY PROTEIN 22"/>
    <property type="match status" value="1"/>
</dbReference>
<dbReference type="GO" id="GO:0000209">
    <property type="term" value="P:protein polyubiquitination"/>
    <property type="evidence" value="ECO:0007669"/>
    <property type="project" value="TreeGrafter"/>
</dbReference>
<dbReference type="PANTHER" id="PTHR14939:SF5">
    <property type="entry name" value="F-BOX ONLY PROTEIN 22"/>
    <property type="match status" value="1"/>
</dbReference>
<dbReference type="WBParaSite" id="PgR107_g003_t02">
    <property type="protein sequence ID" value="PgR107_g003_t02"/>
    <property type="gene ID" value="PgR107_g003"/>
</dbReference>
<evidence type="ECO:0000313" key="2">
    <source>
        <dbReference type="Proteomes" id="UP000887569"/>
    </source>
</evidence>
<organism evidence="2 3">
    <name type="scientific">Parascaris univalens</name>
    <name type="common">Nematode worm</name>
    <dbReference type="NCBI Taxonomy" id="6257"/>
    <lineage>
        <taxon>Eukaryota</taxon>
        <taxon>Metazoa</taxon>
        <taxon>Ecdysozoa</taxon>
        <taxon>Nematoda</taxon>
        <taxon>Chromadorea</taxon>
        <taxon>Rhabditida</taxon>
        <taxon>Spirurina</taxon>
        <taxon>Ascaridomorpha</taxon>
        <taxon>Ascaridoidea</taxon>
        <taxon>Ascarididae</taxon>
        <taxon>Parascaris</taxon>
    </lineage>
</organism>
<dbReference type="InterPro" id="IPR001810">
    <property type="entry name" value="F-box_dom"/>
</dbReference>
<name>A0A915C950_PARUN</name>
<dbReference type="Proteomes" id="UP000887569">
    <property type="component" value="Unplaced"/>
</dbReference>
<dbReference type="InterPro" id="IPR036047">
    <property type="entry name" value="F-box-like_dom_sf"/>
</dbReference>
<dbReference type="GO" id="GO:0032436">
    <property type="term" value="P:positive regulation of proteasomal ubiquitin-dependent protein catabolic process"/>
    <property type="evidence" value="ECO:0007669"/>
    <property type="project" value="TreeGrafter"/>
</dbReference>
<proteinExistence type="predicted"/>
<protein>
    <submittedName>
        <fullName evidence="3">F-box domain-containing protein</fullName>
    </submittedName>
</protein>
<keyword evidence="2" id="KW-1185">Reference proteome</keyword>
<evidence type="ECO:0000313" key="3">
    <source>
        <dbReference type="WBParaSite" id="PgR107_g003_t02"/>
    </source>
</evidence>
<dbReference type="CDD" id="cd09917">
    <property type="entry name" value="F-box_SF"/>
    <property type="match status" value="1"/>
</dbReference>
<evidence type="ECO:0000259" key="1">
    <source>
        <dbReference type="Pfam" id="PF12937"/>
    </source>
</evidence>
<accession>A0A915C950</accession>